<evidence type="ECO:0000259" key="6">
    <source>
        <dbReference type="PROSITE" id="PS51898"/>
    </source>
</evidence>
<evidence type="ECO:0000256" key="5">
    <source>
        <dbReference type="PROSITE-ProRule" id="PRU01248"/>
    </source>
</evidence>
<dbReference type="Pfam" id="PF00589">
    <property type="entry name" value="Phage_integrase"/>
    <property type="match status" value="1"/>
</dbReference>
<evidence type="ECO:0000259" key="7">
    <source>
        <dbReference type="PROSITE" id="PS51900"/>
    </source>
</evidence>
<geneLocation type="plasmid" evidence="8 9">
    <name>pBpOF4-01</name>
</geneLocation>
<dbReference type="Gene3D" id="1.10.150.130">
    <property type="match status" value="1"/>
</dbReference>
<keyword evidence="2" id="KW-0229">DNA integration</keyword>
<dbReference type="SUPFAM" id="SSF56349">
    <property type="entry name" value="DNA breaking-rejoining enzymes"/>
    <property type="match status" value="1"/>
</dbReference>
<evidence type="ECO:0000256" key="2">
    <source>
        <dbReference type="ARBA" id="ARBA00022908"/>
    </source>
</evidence>
<keyword evidence="9" id="KW-1185">Reference proteome</keyword>
<feature type="domain" description="Tyr recombinase" evidence="6">
    <location>
        <begin position="160"/>
        <end position="351"/>
    </location>
</feature>
<dbReference type="InterPro" id="IPR002104">
    <property type="entry name" value="Integrase_catalytic"/>
</dbReference>
<comment type="similarity">
    <text evidence="1">Belongs to the 'phage' integrase family.</text>
</comment>
<name>D3G0Y3_ALKPO</name>
<dbReference type="PROSITE" id="PS51900">
    <property type="entry name" value="CB"/>
    <property type="match status" value="1"/>
</dbReference>
<dbReference type="InterPro" id="IPR050090">
    <property type="entry name" value="Tyrosine_recombinase_XerCD"/>
</dbReference>
<dbReference type="Pfam" id="PF02899">
    <property type="entry name" value="Phage_int_SAM_1"/>
    <property type="match status" value="1"/>
</dbReference>
<dbReference type="KEGG" id="bpf:BpOF4_20049"/>
<dbReference type="InterPro" id="IPR044068">
    <property type="entry name" value="CB"/>
</dbReference>
<dbReference type="InterPro" id="IPR013762">
    <property type="entry name" value="Integrase-like_cat_sf"/>
</dbReference>
<dbReference type="GO" id="GO:0006310">
    <property type="term" value="P:DNA recombination"/>
    <property type="evidence" value="ECO:0007669"/>
    <property type="project" value="UniProtKB-KW"/>
</dbReference>
<evidence type="ECO:0000313" key="9">
    <source>
        <dbReference type="Proteomes" id="UP000001544"/>
    </source>
</evidence>
<dbReference type="PROSITE" id="PS51898">
    <property type="entry name" value="TYR_RECOMBINASE"/>
    <property type="match status" value="1"/>
</dbReference>
<evidence type="ECO:0000313" key="8">
    <source>
        <dbReference type="EMBL" id="ADC52009.1"/>
    </source>
</evidence>
<dbReference type="Gene3D" id="1.10.443.10">
    <property type="entry name" value="Intergrase catalytic core"/>
    <property type="match status" value="1"/>
</dbReference>
<keyword evidence="8" id="KW-0614">Plasmid</keyword>
<feature type="domain" description="Core-binding (CB)" evidence="7">
    <location>
        <begin position="11"/>
        <end position="109"/>
    </location>
</feature>
<dbReference type="InterPro" id="IPR004107">
    <property type="entry name" value="Integrase_SAM-like_N"/>
</dbReference>
<dbReference type="PANTHER" id="PTHR30349:SF41">
    <property type="entry name" value="INTEGRASE_RECOMBINASE PROTEIN MJ0367-RELATED"/>
    <property type="match status" value="1"/>
</dbReference>
<gene>
    <name evidence="8" type="primary">tnpA</name>
    <name evidence="8" type="ordered locus">BpOF4_20049</name>
</gene>
<sequence length="368" mass="43299">MKRYMLLDDKGLLVLPVMKYIKYLDTRGKSPNTQKTYCYALKEYFTFLEDVNLGYKDVRLEDLVDFIAWLRNPYGINKAVPLQPTEARKKENTINLILTAVNGFYDYLYRNEELDKAMVDLVTKEQLFKGAKRAYRDFLYHVNQNSPSHKNVLRVKKRKVKLKVLSKMEVEMLYNGATNIRDKLLIQTLYETGLRIGELLSLFIEDFIFDHKGGHRIKLVDRGELENGAKLKTSEREIYVSQSLMDLLDDYLYEVIDDLDIDTNFVFVKLKGKNIGHPMNYQNVSALFKRLRKKVKFKVHPHLLRHTHATMYYRQTGDIKQVQERIGHSQIQTTINFYLHPSEEDIRNNWEKAQSAFQIGSKEYSNGE</sequence>
<dbReference type="Proteomes" id="UP000001544">
    <property type="component" value="Plasmid pBpOF4-01"/>
</dbReference>
<dbReference type="InterPro" id="IPR010998">
    <property type="entry name" value="Integrase_recombinase_N"/>
</dbReference>
<organism evidence="8 9">
    <name type="scientific">Alkalihalophilus pseudofirmus (strain ATCC BAA-2126 / JCM 17055 / OF4)</name>
    <name type="common">Bacillus pseudofirmus</name>
    <dbReference type="NCBI Taxonomy" id="398511"/>
    <lineage>
        <taxon>Bacteria</taxon>
        <taxon>Bacillati</taxon>
        <taxon>Bacillota</taxon>
        <taxon>Bacilli</taxon>
        <taxon>Bacillales</taxon>
        <taxon>Bacillaceae</taxon>
        <taxon>Alkalihalophilus</taxon>
    </lineage>
</organism>
<dbReference type="InterPro" id="IPR011010">
    <property type="entry name" value="DNA_brk_join_enz"/>
</dbReference>
<proteinExistence type="inferred from homology"/>
<reference evidence="8 9" key="1">
    <citation type="journal article" date="2011" name="Environ. Microbiol.">
        <title>Genome of alkaliphilic Bacillus pseudofirmus OF4 reveals adaptations that support the ability to grow in an external pH range from 7.5 to 11.4.</title>
        <authorList>
            <person name="Janto B."/>
            <person name="Ahmed A."/>
            <person name="Ito M."/>
            <person name="Liu J."/>
            <person name="Hicks D.B."/>
            <person name="Pagni S."/>
            <person name="Fackelmayer O.J."/>
            <person name="Smith T.A."/>
            <person name="Earl J."/>
            <person name="Elbourne L.D."/>
            <person name="Hassan K."/>
            <person name="Paulsen I.T."/>
            <person name="Kolsto A.B."/>
            <person name="Tourasse N.J."/>
            <person name="Ehrlich G.D."/>
            <person name="Boissy R."/>
            <person name="Ivey D.M."/>
            <person name="Li G."/>
            <person name="Xue Y."/>
            <person name="Ma Y."/>
            <person name="Hu F.Z."/>
            <person name="Krulwich T.A."/>
        </authorList>
    </citation>
    <scope>NUCLEOTIDE SEQUENCE [LARGE SCALE GENOMIC DNA]</scope>
    <source>
        <strain evidence="9">ATCC BAA-2126 / JCM 17055 / OF4</strain>
    </source>
</reference>
<accession>D3G0Y3</accession>
<dbReference type="PANTHER" id="PTHR30349">
    <property type="entry name" value="PHAGE INTEGRASE-RELATED"/>
    <property type="match status" value="1"/>
</dbReference>
<evidence type="ECO:0000256" key="4">
    <source>
        <dbReference type="ARBA" id="ARBA00023172"/>
    </source>
</evidence>
<keyword evidence="4" id="KW-0233">DNA recombination</keyword>
<dbReference type="EMBL" id="CP001879">
    <property type="protein sequence ID" value="ADC52009.1"/>
    <property type="molecule type" value="Genomic_DNA"/>
</dbReference>
<evidence type="ECO:0000256" key="1">
    <source>
        <dbReference type="ARBA" id="ARBA00008857"/>
    </source>
</evidence>
<protein>
    <submittedName>
        <fullName evidence="8">Transposition regulatory protein TnpA</fullName>
    </submittedName>
</protein>
<dbReference type="eggNOG" id="COG4974">
    <property type="taxonomic scope" value="Bacteria"/>
</dbReference>
<dbReference type="GO" id="GO:0015074">
    <property type="term" value="P:DNA integration"/>
    <property type="evidence" value="ECO:0007669"/>
    <property type="project" value="UniProtKB-KW"/>
</dbReference>
<evidence type="ECO:0000256" key="3">
    <source>
        <dbReference type="ARBA" id="ARBA00023125"/>
    </source>
</evidence>
<dbReference type="GO" id="GO:0003677">
    <property type="term" value="F:DNA binding"/>
    <property type="evidence" value="ECO:0007669"/>
    <property type="project" value="UniProtKB-UniRule"/>
</dbReference>
<keyword evidence="3 5" id="KW-0238">DNA-binding</keyword>
<dbReference type="HOGENOM" id="CLU_027562_9_6_9"/>
<dbReference type="AlphaFoldDB" id="D3G0Y3"/>